<proteinExistence type="predicted"/>
<dbReference type="AlphaFoldDB" id="A0A2P4YIE0"/>
<dbReference type="PANTHER" id="PTHR46487">
    <property type="entry name" value="DNA REPAIR PROTEIN XRCC3"/>
    <property type="match status" value="1"/>
</dbReference>
<dbReference type="GO" id="GO:0140664">
    <property type="term" value="F:ATP-dependent DNA damage sensor activity"/>
    <property type="evidence" value="ECO:0007669"/>
    <property type="project" value="InterPro"/>
</dbReference>
<dbReference type="Pfam" id="PF08423">
    <property type="entry name" value="Rad51"/>
    <property type="match status" value="1"/>
</dbReference>
<dbReference type="OrthoDB" id="5957327at2759"/>
<evidence type="ECO:0000259" key="1">
    <source>
        <dbReference type="PROSITE" id="PS50162"/>
    </source>
</evidence>
<dbReference type="GO" id="GO:0000722">
    <property type="term" value="P:telomere maintenance via recombination"/>
    <property type="evidence" value="ECO:0007669"/>
    <property type="project" value="TreeGrafter"/>
</dbReference>
<dbReference type="InterPro" id="IPR027417">
    <property type="entry name" value="P-loop_NTPase"/>
</dbReference>
<dbReference type="PANTHER" id="PTHR46487:SF1">
    <property type="entry name" value="DNA REPAIR PROTEIN XRCC3"/>
    <property type="match status" value="1"/>
</dbReference>
<evidence type="ECO:0000313" key="2">
    <source>
        <dbReference type="EMBL" id="POM77578.1"/>
    </source>
</evidence>
<dbReference type="GO" id="GO:0005524">
    <property type="term" value="F:ATP binding"/>
    <property type="evidence" value="ECO:0007669"/>
    <property type="project" value="InterPro"/>
</dbReference>
<dbReference type="GO" id="GO:0090656">
    <property type="term" value="P:t-circle formation"/>
    <property type="evidence" value="ECO:0007669"/>
    <property type="project" value="TreeGrafter"/>
</dbReference>
<feature type="domain" description="RecA family profile 1" evidence="1">
    <location>
        <begin position="1"/>
        <end position="76"/>
    </location>
</feature>
<dbReference type="Gene3D" id="3.40.50.300">
    <property type="entry name" value="P-loop containing nucleotide triphosphate hydrolases"/>
    <property type="match status" value="1"/>
</dbReference>
<name>A0A2P4YIE0_9STRA</name>
<sequence>MLVCLICNRFKEMENAMHSLKIKLVIVDCVTTLFLKADDLTHAQRQHQKLKMARDLKLFADTYQAFVVVTNRATTVEGEGGLYTNPQLGDSWAHCVTTRVCECELGQVYKLQRL</sequence>
<dbReference type="InterPro" id="IPR020588">
    <property type="entry name" value="RecA_ATP-bd"/>
</dbReference>
<dbReference type="SUPFAM" id="SSF52540">
    <property type="entry name" value="P-loop containing nucleoside triphosphate hydrolases"/>
    <property type="match status" value="1"/>
</dbReference>
<dbReference type="GO" id="GO:0033065">
    <property type="term" value="C:Rad51C-XRCC3 complex"/>
    <property type="evidence" value="ECO:0007669"/>
    <property type="project" value="TreeGrafter"/>
</dbReference>
<accession>A0A2P4YIE0</accession>
<dbReference type="EMBL" id="NCKW01002484">
    <property type="protein sequence ID" value="POM77578.1"/>
    <property type="molecule type" value="Genomic_DNA"/>
</dbReference>
<evidence type="ECO:0000313" key="3">
    <source>
        <dbReference type="Proteomes" id="UP000237271"/>
    </source>
</evidence>
<dbReference type="GO" id="GO:0071140">
    <property type="term" value="P:resolution of mitotic recombination intermediates"/>
    <property type="evidence" value="ECO:0007669"/>
    <property type="project" value="TreeGrafter"/>
</dbReference>
<dbReference type="PROSITE" id="PS50162">
    <property type="entry name" value="RECA_2"/>
    <property type="match status" value="1"/>
</dbReference>
<gene>
    <name evidence="2" type="ORF">PHPALM_5020</name>
</gene>
<keyword evidence="3" id="KW-1185">Reference proteome</keyword>
<dbReference type="GO" id="GO:0045003">
    <property type="term" value="P:double-strand break repair via synthesis-dependent strand annealing"/>
    <property type="evidence" value="ECO:0007669"/>
    <property type="project" value="TreeGrafter"/>
</dbReference>
<dbReference type="GO" id="GO:0000400">
    <property type="term" value="F:four-way junction DNA binding"/>
    <property type="evidence" value="ECO:0007669"/>
    <property type="project" value="TreeGrafter"/>
</dbReference>
<comment type="caution">
    <text evidence="2">The sequence shown here is derived from an EMBL/GenBank/DDBJ whole genome shotgun (WGS) entry which is preliminary data.</text>
</comment>
<dbReference type="Proteomes" id="UP000237271">
    <property type="component" value="Unassembled WGS sequence"/>
</dbReference>
<protein>
    <recommendedName>
        <fullName evidence="1">RecA family profile 1 domain-containing protein</fullName>
    </recommendedName>
</protein>
<dbReference type="GO" id="GO:0005657">
    <property type="term" value="C:replication fork"/>
    <property type="evidence" value="ECO:0007669"/>
    <property type="project" value="TreeGrafter"/>
</dbReference>
<dbReference type="InterPro" id="IPR013632">
    <property type="entry name" value="Rad51_C"/>
</dbReference>
<reference evidence="2 3" key="1">
    <citation type="journal article" date="2017" name="Genome Biol. Evol.">
        <title>Phytophthora megakarya and P. palmivora, closely related causal agents of cacao black pod rot, underwent increases in genome sizes and gene numbers by different mechanisms.</title>
        <authorList>
            <person name="Ali S.S."/>
            <person name="Shao J."/>
            <person name="Lary D.J."/>
            <person name="Kronmiller B."/>
            <person name="Shen D."/>
            <person name="Strem M.D."/>
            <person name="Amoako-Attah I."/>
            <person name="Akrofi A.Y."/>
            <person name="Begoude B.A."/>
            <person name="Ten Hoopen G.M."/>
            <person name="Coulibaly K."/>
            <person name="Kebe B.I."/>
            <person name="Melnick R.L."/>
            <person name="Guiltinan M.J."/>
            <person name="Tyler B.M."/>
            <person name="Meinhardt L.W."/>
            <person name="Bailey B.A."/>
        </authorList>
    </citation>
    <scope>NUCLEOTIDE SEQUENCE [LARGE SCALE GENOMIC DNA]</scope>
    <source>
        <strain evidence="3">sbr112.9</strain>
    </source>
</reference>
<organism evidence="2 3">
    <name type="scientific">Phytophthora palmivora</name>
    <dbReference type="NCBI Taxonomy" id="4796"/>
    <lineage>
        <taxon>Eukaryota</taxon>
        <taxon>Sar</taxon>
        <taxon>Stramenopiles</taxon>
        <taxon>Oomycota</taxon>
        <taxon>Peronosporomycetes</taxon>
        <taxon>Peronosporales</taxon>
        <taxon>Peronosporaceae</taxon>
        <taxon>Phytophthora</taxon>
    </lineage>
</organism>